<dbReference type="InterPro" id="IPR038765">
    <property type="entry name" value="Papain-like_cys_pep_sf"/>
</dbReference>
<feature type="domain" description="Transglutaminase-like" evidence="3">
    <location>
        <begin position="486"/>
        <end position="558"/>
    </location>
</feature>
<feature type="compositionally biased region" description="Pro residues" evidence="1">
    <location>
        <begin position="580"/>
        <end position="596"/>
    </location>
</feature>
<dbReference type="InterPro" id="IPR002931">
    <property type="entry name" value="Transglutaminase-like"/>
</dbReference>
<feature type="transmembrane region" description="Helical" evidence="2">
    <location>
        <begin position="39"/>
        <end position="58"/>
    </location>
</feature>
<dbReference type="Proteomes" id="UP001597055">
    <property type="component" value="Unassembled WGS sequence"/>
</dbReference>
<dbReference type="Pfam" id="PF01841">
    <property type="entry name" value="Transglut_core"/>
    <property type="match status" value="1"/>
</dbReference>
<sequence length="793" mass="83504">MSPTAVVLPLRRWILDLSAVGVLLLVPIVGFWPTFGGPAYLPAALGGLLLGMGLAAVCARMGWGILSLAGLTVVAYFLFGGALALPHTAALGFVPTLDTLARLATGVVTSWKQLLTTVAPVAASDGHLVVPFLLTLVAGVVTASLALRLRTAAWALLPAAVLLGAQIALGTSQPAAPLVQGVLFAIVAAVWLSVRQSWEHGTGAIPLGGEETPARGLAVRRIVVGSAVVVVATLIGVGATAFAAPQSPRYVLRDVVIPPFDIREYASPLQSFRAYVRDFADVPLFTVSGMPDGARVRLATMDAYDGTVYNVSDDGGGTSGAFGPVRGNMSAEAEGTPATVRVEVGALDGVWMPEIGAVRSVEFDGDRAEELRRSAFYNEATETAVVTERLSEGDAYTLETVVPASPSDDALEDADFAPVALPDQEGVPQDFAEIASKAVAEAETPIEQVRALQTMLAEGGFFSHGLEGEVLSRAGHGAERISTLLGSDQMVGDDEQYAAAMALLAREIGIPARVVMGFYPEEEEGAGQPVFAATGDTLHAWVEVAFADHGWVTFDPTPPEDQIPNDQTTKPRADPKPQVLQPPPPPQEPVDLPPTVPDDRESEDESGFDAALLALIVVLVVGIAGLLALLAAPFLVIGAIKASRRRKRREAERAADRISGGWDELVDRATDYGTPVRPGGTRREDAGIVGTAFAEPRVATLAQQADLEVFGPSEPTTDDVAEFWRQVDEIVGGMGAGRSVWARLAARLNVRSLLAGTRFALPPRSARPTREPGSPRSLRGPREADETRTEEAE</sequence>
<reference evidence="5" key="1">
    <citation type="journal article" date="2019" name="Int. J. Syst. Evol. Microbiol.">
        <title>The Global Catalogue of Microorganisms (GCM) 10K type strain sequencing project: providing services to taxonomists for standard genome sequencing and annotation.</title>
        <authorList>
            <consortium name="The Broad Institute Genomics Platform"/>
            <consortium name="The Broad Institute Genome Sequencing Center for Infectious Disease"/>
            <person name="Wu L."/>
            <person name="Ma J."/>
        </authorList>
    </citation>
    <scope>NUCLEOTIDE SEQUENCE [LARGE SCALE GENOMIC DNA]</scope>
    <source>
        <strain evidence="5">CCUG 54523</strain>
    </source>
</reference>
<evidence type="ECO:0000313" key="5">
    <source>
        <dbReference type="Proteomes" id="UP001597055"/>
    </source>
</evidence>
<comment type="caution">
    <text evidence="4">The sequence shown here is derived from an EMBL/GenBank/DDBJ whole genome shotgun (WGS) entry which is preliminary data.</text>
</comment>
<dbReference type="SMART" id="SM00460">
    <property type="entry name" value="TGc"/>
    <property type="match status" value="1"/>
</dbReference>
<feature type="transmembrane region" description="Helical" evidence="2">
    <location>
        <begin position="152"/>
        <end position="169"/>
    </location>
</feature>
<evidence type="ECO:0000256" key="1">
    <source>
        <dbReference type="SAM" id="MobiDB-lite"/>
    </source>
</evidence>
<feature type="region of interest" description="Disordered" evidence="1">
    <location>
        <begin position="760"/>
        <end position="793"/>
    </location>
</feature>
<dbReference type="InterPro" id="IPR021878">
    <property type="entry name" value="TgpA_N"/>
</dbReference>
<feature type="compositionally biased region" description="Basic and acidic residues" evidence="1">
    <location>
        <begin position="780"/>
        <end position="793"/>
    </location>
</feature>
<feature type="transmembrane region" description="Helical" evidence="2">
    <location>
        <begin position="610"/>
        <end position="640"/>
    </location>
</feature>
<organism evidence="4 5">
    <name type="scientific">Microbacterium insulae</name>
    <dbReference type="NCBI Taxonomy" id="483014"/>
    <lineage>
        <taxon>Bacteria</taxon>
        <taxon>Bacillati</taxon>
        <taxon>Actinomycetota</taxon>
        <taxon>Actinomycetes</taxon>
        <taxon>Micrococcales</taxon>
        <taxon>Microbacteriaceae</taxon>
        <taxon>Microbacterium</taxon>
    </lineage>
</organism>
<dbReference type="EMBL" id="JBHTII010000001">
    <property type="protein sequence ID" value="MFD0790120.1"/>
    <property type="molecule type" value="Genomic_DNA"/>
</dbReference>
<protein>
    <submittedName>
        <fullName evidence="4">TransglutaminaseTgpA domain-containing protein</fullName>
    </submittedName>
</protein>
<evidence type="ECO:0000256" key="2">
    <source>
        <dbReference type="SAM" id="Phobius"/>
    </source>
</evidence>
<dbReference type="InterPro" id="IPR052901">
    <property type="entry name" value="Bact_TGase-like"/>
</dbReference>
<name>A0ABW3AGM6_9MICO</name>
<dbReference type="RefSeq" id="WP_204977804.1">
    <property type="nucleotide sequence ID" value="NZ_JBHTII010000001.1"/>
</dbReference>
<dbReference type="PANTHER" id="PTHR42736:SF1">
    <property type="entry name" value="PROTEIN-GLUTAMINE GAMMA-GLUTAMYLTRANSFERASE"/>
    <property type="match status" value="1"/>
</dbReference>
<proteinExistence type="predicted"/>
<dbReference type="PANTHER" id="PTHR42736">
    <property type="entry name" value="PROTEIN-GLUTAMINE GAMMA-GLUTAMYLTRANSFERASE"/>
    <property type="match status" value="1"/>
</dbReference>
<feature type="transmembrane region" description="Helical" evidence="2">
    <location>
        <begin position="128"/>
        <end position="147"/>
    </location>
</feature>
<feature type="transmembrane region" description="Helical" evidence="2">
    <location>
        <begin position="12"/>
        <end position="33"/>
    </location>
</feature>
<evidence type="ECO:0000259" key="3">
    <source>
        <dbReference type="SMART" id="SM00460"/>
    </source>
</evidence>
<dbReference type="Pfam" id="PF11992">
    <property type="entry name" value="TgpA_N"/>
    <property type="match status" value="1"/>
</dbReference>
<feature type="transmembrane region" description="Helical" evidence="2">
    <location>
        <begin position="175"/>
        <end position="194"/>
    </location>
</feature>
<feature type="region of interest" description="Disordered" evidence="1">
    <location>
        <begin position="553"/>
        <end position="604"/>
    </location>
</feature>
<dbReference type="Gene3D" id="3.10.620.30">
    <property type="match status" value="1"/>
</dbReference>
<keyword evidence="2" id="KW-1133">Transmembrane helix</keyword>
<dbReference type="SUPFAM" id="SSF54001">
    <property type="entry name" value="Cysteine proteinases"/>
    <property type="match status" value="1"/>
</dbReference>
<keyword evidence="2" id="KW-0472">Membrane</keyword>
<keyword evidence="5" id="KW-1185">Reference proteome</keyword>
<feature type="transmembrane region" description="Helical" evidence="2">
    <location>
        <begin position="65"/>
        <end position="85"/>
    </location>
</feature>
<evidence type="ECO:0000313" key="4">
    <source>
        <dbReference type="EMBL" id="MFD0790120.1"/>
    </source>
</evidence>
<gene>
    <name evidence="4" type="ORF">ACFQ0P_06895</name>
</gene>
<keyword evidence="2" id="KW-0812">Transmembrane</keyword>
<accession>A0ABW3AGM6</accession>
<feature type="transmembrane region" description="Helical" evidence="2">
    <location>
        <begin position="222"/>
        <end position="244"/>
    </location>
</feature>